<evidence type="ECO:0000256" key="2">
    <source>
        <dbReference type="SAM" id="MobiDB-lite"/>
    </source>
</evidence>
<dbReference type="EMBL" id="BMYV01000001">
    <property type="protein sequence ID" value="GGX59117.1"/>
    <property type="molecule type" value="Genomic_DNA"/>
</dbReference>
<dbReference type="Proteomes" id="UP000600865">
    <property type="component" value="Unassembled WGS sequence"/>
</dbReference>
<proteinExistence type="predicted"/>
<gene>
    <name evidence="4" type="ORF">GCM10011309_05840</name>
</gene>
<feature type="transmembrane region" description="Helical" evidence="3">
    <location>
        <begin position="123"/>
        <end position="143"/>
    </location>
</feature>
<accession>A0A918NAU8</accession>
<feature type="region of interest" description="Disordered" evidence="2">
    <location>
        <begin position="518"/>
        <end position="542"/>
    </location>
</feature>
<evidence type="ECO:0000256" key="3">
    <source>
        <dbReference type="SAM" id="Phobius"/>
    </source>
</evidence>
<evidence type="ECO:0000313" key="5">
    <source>
        <dbReference type="Proteomes" id="UP000600865"/>
    </source>
</evidence>
<organism evidence="4 5">
    <name type="scientific">Litorimonas cladophorae</name>
    <dbReference type="NCBI Taxonomy" id="1220491"/>
    <lineage>
        <taxon>Bacteria</taxon>
        <taxon>Pseudomonadati</taxon>
        <taxon>Pseudomonadota</taxon>
        <taxon>Alphaproteobacteria</taxon>
        <taxon>Maricaulales</taxon>
        <taxon>Robiginitomaculaceae</taxon>
    </lineage>
</organism>
<feature type="compositionally biased region" description="Basic and acidic residues" evidence="2">
    <location>
        <begin position="38"/>
        <end position="55"/>
    </location>
</feature>
<keyword evidence="3" id="KW-1133">Transmembrane helix</keyword>
<keyword evidence="1" id="KW-0175">Coiled coil</keyword>
<feature type="region of interest" description="Disordered" evidence="2">
    <location>
        <begin position="14"/>
        <end position="55"/>
    </location>
</feature>
<evidence type="ECO:0000313" key="4">
    <source>
        <dbReference type="EMBL" id="GGX59117.1"/>
    </source>
</evidence>
<reference evidence="4 5" key="1">
    <citation type="journal article" date="2014" name="Int. J. Syst. Evol. Microbiol.">
        <title>Complete genome sequence of Corynebacterium casei LMG S-19264T (=DSM 44701T), isolated from a smear-ripened cheese.</title>
        <authorList>
            <consortium name="US DOE Joint Genome Institute (JGI-PGF)"/>
            <person name="Walter F."/>
            <person name="Albersmeier A."/>
            <person name="Kalinowski J."/>
            <person name="Ruckert C."/>
        </authorList>
    </citation>
    <scope>NUCLEOTIDE SEQUENCE [LARGE SCALE GENOMIC DNA]</scope>
    <source>
        <strain evidence="4 5">KCTC 23968</strain>
    </source>
</reference>
<dbReference type="AlphaFoldDB" id="A0A918NAU8"/>
<protein>
    <submittedName>
        <fullName evidence="4">Uncharacterized protein</fullName>
    </submittedName>
</protein>
<sequence length="691" mass="74665">MSVSDITKKIFSIEPEGVTSNQEPNASDIIRPISVSPKGEKAVDQKSDIRSEKEAVKTEKVPDFVTRQAVHPLQTPPSSSAYPQVSASGTGWITWTLVGFSLLYVIGVNLLLVPPLLKESGTLFQYSGLAVLIMLPVILLLLLGTALKRLVKLNDESQNLARAADLLVSPETEALGRTQTLARGIQAEISKFNGQLKDTVTALQGVQTAVSLERQALDTAGLKLSERSEDVGRSLTLQRQALESISGTFDAHMGTLSAKIAETSSELQNVCVDAESRLTQAGARLSEATTNTETQISKGTDQIQGKILELGDVSRKLDDSGEALTSDLGSSAQQLIALEAKLAERITELDTLNSGTQTKIGDLQATVQEGNKLLNDLQEAANTRETELKSLYDRLSAQLKKSENDTLSTQGNTARVVEANLAQMRRDFGSMETELKSLQIKINRLRDSADATLQFTQEPSFLPSRLNLKPLDTDFPPVEPPHINTELAQKPEEIGETPFNLGMDLEIESPLSEISNFEPDVVTRPGQPSAPKKGFGRKSEKETNGWRWRDMLGGLERPDLEIERVSSQPLSPKNIADVDLPSVDIVSLLSTIKLSPSAFVDEGMVVDATQARINSGEAGIAAAVTKQLPDAVAHLRQHIFSDEQLAEDVKRFHSAFSKTIGNTPPSAPALRAALGSPDGRAYLLCTAALLG</sequence>
<feature type="coiled-coil region" evidence="1">
    <location>
        <begin position="360"/>
        <end position="448"/>
    </location>
</feature>
<evidence type="ECO:0000256" key="1">
    <source>
        <dbReference type="SAM" id="Coils"/>
    </source>
</evidence>
<keyword evidence="3" id="KW-0472">Membrane</keyword>
<comment type="caution">
    <text evidence="4">The sequence shown here is derived from an EMBL/GenBank/DDBJ whole genome shotgun (WGS) entry which is preliminary data.</text>
</comment>
<keyword evidence="5" id="KW-1185">Reference proteome</keyword>
<feature type="transmembrane region" description="Helical" evidence="3">
    <location>
        <begin position="92"/>
        <end position="117"/>
    </location>
</feature>
<name>A0A918NAU8_9PROT</name>
<keyword evidence="3" id="KW-0812">Transmembrane</keyword>